<feature type="region of interest" description="Disordered" evidence="1">
    <location>
        <begin position="155"/>
        <end position="182"/>
    </location>
</feature>
<dbReference type="RefSeq" id="WP_406697139.1">
    <property type="nucleotide sequence ID" value="NZ_CP155447.1"/>
</dbReference>
<dbReference type="EMBL" id="CP155447">
    <property type="protein sequence ID" value="XBH04383.1"/>
    <property type="molecule type" value="Genomic_DNA"/>
</dbReference>
<sequence length="182" mass="20129">MEAGQNIEILKNSRCLFWRKALLQAKLDLILPWLDSTLERAELDDGFGTRCTRVRLLEDCGGPALHPLFTRPLSMTWNVTVLEVSPDGFVSPFCQKCQTELDIHQPQEHDPNELLGTCSQCGCWHLIQVAPGGAEALLINLPSVEFVRETLAKARKEAAGKKPAAPKGSTSRPKRRAKLGSD</sequence>
<gene>
    <name evidence="2" type="ORF">V5E97_39740</name>
</gene>
<reference evidence="2" key="1">
    <citation type="submission" date="2024-05" db="EMBL/GenBank/DDBJ databases">
        <title>Planctomycetes of the genus Singulisphaera possess chitinolytic capabilities.</title>
        <authorList>
            <person name="Ivanova A."/>
        </authorList>
    </citation>
    <scope>NUCLEOTIDE SEQUENCE</scope>
    <source>
        <strain evidence="2">Ch08T</strain>
    </source>
</reference>
<evidence type="ECO:0000313" key="2">
    <source>
        <dbReference type="EMBL" id="XBH04383.1"/>
    </source>
</evidence>
<organism evidence="2">
    <name type="scientific">Singulisphaera sp. Ch08</name>
    <dbReference type="NCBI Taxonomy" id="3120278"/>
    <lineage>
        <taxon>Bacteria</taxon>
        <taxon>Pseudomonadati</taxon>
        <taxon>Planctomycetota</taxon>
        <taxon>Planctomycetia</taxon>
        <taxon>Isosphaerales</taxon>
        <taxon>Isosphaeraceae</taxon>
        <taxon>Singulisphaera</taxon>
    </lineage>
</organism>
<name>A0AAU7CH17_9BACT</name>
<proteinExistence type="predicted"/>
<protein>
    <submittedName>
        <fullName evidence="2">Uncharacterized protein</fullName>
    </submittedName>
</protein>
<feature type="compositionally biased region" description="Basic residues" evidence="1">
    <location>
        <begin position="172"/>
        <end position="182"/>
    </location>
</feature>
<evidence type="ECO:0000256" key="1">
    <source>
        <dbReference type="SAM" id="MobiDB-lite"/>
    </source>
</evidence>
<accession>A0AAU7CH17</accession>
<dbReference type="AlphaFoldDB" id="A0AAU7CH17"/>